<sequence length="186" mass="19276">MMRSIFVIVGAMALMPHLARADYLTCASGEHLCCDAIDSSVTSYTLTEGSIKGCSADAYQMSDETNSTSYCLHIVANYDATTVSAASCTCGTSDPSDSGDWAYDCDEEQCMVGSSGSVALWPGLCDLGDAVEGLFAMGVGILVALGVGALLVLILIILGIYCCCCRKTKQVIVVQPGAAQAAPAEK</sequence>
<dbReference type="Proteomes" id="UP000241890">
    <property type="component" value="Unassembled WGS sequence"/>
</dbReference>
<organism evidence="3 4">
    <name type="scientific">Hondaea fermentalgiana</name>
    <dbReference type="NCBI Taxonomy" id="2315210"/>
    <lineage>
        <taxon>Eukaryota</taxon>
        <taxon>Sar</taxon>
        <taxon>Stramenopiles</taxon>
        <taxon>Bigyra</taxon>
        <taxon>Labyrinthulomycetes</taxon>
        <taxon>Thraustochytrida</taxon>
        <taxon>Thraustochytriidae</taxon>
        <taxon>Hondaea</taxon>
    </lineage>
</organism>
<proteinExistence type="predicted"/>
<keyword evidence="1" id="KW-1133">Transmembrane helix</keyword>
<dbReference type="EMBL" id="BEYU01000005">
    <property type="protein sequence ID" value="GBG24221.1"/>
    <property type="molecule type" value="Genomic_DNA"/>
</dbReference>
<reference evidence="3 4" key="1">
    <citation type="submission" date="2017-12" db="EMBL/GenBank/DDBJ databases">
        <title>Sequencing, de novo assembly and annotation of complete genome of a new Thraustochytrid species, strain FCC1311.</title>
        <authorList>
            <person name="Sedici K."/>
            <person name="Godart F."/>
            <person name="Aiese Cigliano R."/>
            <person name="Sanseverino W."/>
            <person name="Barakat M."/>
            <person name="Ortet P."/>
            <person name="Marechal E."/>
            <person name="Cagnac O."/>
            <person name="Amato A."/>
        </authorList>
    </citation>
    <scope>NUCLEOTIDE SEQUENCE [LARGE SCALE GENOMIC DNA]</scope>
</reference>
<keyword evidence="1" id="KW-0812">Transmembrane</keyword>
<gene>
    <name evidence="3" type="ORF">FCC1311_004392</name>
</gene>
<feature type="chain" id="PRO_5015330331" evidence="2">
    <location>
        <begin position="22"/>
        <end position="186"/>
    </location>
</feature>
<name>A0A2R5G855_9STRA</name>
<keyword evidence="4" id="KW-1185">Reference proteome</keyword>
<evidence type="ECO:0000313" key="4">
    <source>
        <dbReference type="Proteomes" id="UP000241890"/>
    </source>
</evidence>
<evidence type="ECO:0000256" key="1">
    <source>
        <dbReference type="SAM" id="Phobius"/>
    </source>
</evidence>
<feature type="transmembrane region" description="Helical" evidence="1">
    <location>
        <begin position="134"/>
        <end position="161"/>
    </location>
</feature>
<dbReference type="AlphaFoldDB" id="A0A2R5G855"/>
<keyword evidence="2" id="KW-0732">Signal</keyword>
<comment type="caution">
    <text evidence="3">The sequence shown here is derived from an EMBL/GenBank/DDBJ whole genome shotgun (WGS) entry which is preliminary data.</text>
</comment>
<evidence type="ECO:0000313" key="3">
    <source>
        <dbReference type="EMBL" id="GBG24221.1"/>
    </source>
</evidence>
<accession>A0A2R5G855</accession>
<keyword evidence="1" id="KW-0472">Membrane</keyword>
<feature type="signal peptide" evidence="2">
    <location>
        <begin position="1"/>
        <end position="21"/>
    </location>
</feature>
<evidence type="ECO:0000256" key="2">
    <source>
        <dbReference type="SAM" id="SignalP"/>
    </source>
</evidence>
<protein>
    <submittedName>
        <fullName evidence="3">Uncharacterized protein</fullName>
    </submittedName>
</protein>
<dbReference type="InParanoid" id="A0A2R5G855"/>